<dbReference type="InterPro" id="IPR039532">
    <property type="entry name" value="TetR_C_Firmicutes"/>
</dbReference>
<sequence length="182" mass="21873">MKQKAKTKIIRNMITLLEEHPFENITIKMICAYSGINRTTFYDYFVDKYDLLSTIQDYHLRHYKQILNVLYDSFDINEVNQAKLYQFFKVILSYIQRHYGFFHAIFVTHPNRYLFTDYVKITKETYTKMLDDYTTVLKKKQFVIYAIGGQIGIIYFWIREGCEETPDELAQILLANAIKLRR</sequence>
<dbReference type="SUPFAM" id="SSF46689">
    <property type="entry name" value="Homeodomain-like"/>
    <property type="match status" value="1"/>
</dbReference>
<accession>A0A1D4M7V5</accession>
<gene>
    <name evidence="5" type="ORF">SAMEA2297795_01183</name>
    <name evidence="6" type="ORF">SAMEA2297796_01426</name>
</gene>
<protein>
    <submittedName>
        <fullName evidence="5">Transcriptional regulator</fullName>
    </submittedName>
</protein>
<evidence type="ECO:0000256" key="1">
    <source>
        <dbReference type="ARBA" id="ARBA00023125"/>
    </source>
</evidence>
<dbReference type="InterPro" id="IPR009057">
    <property type="entry name" value="Homeodomain-like_sf"/>
</dbReference>
<dbReference type="Pfam" id="PF00440">
    <property type="entry name" value="TetR_N"/>
    <property type="match status" value="1"/>
</dbReference>
<dbReference type="GO" id="GO:0003677">
    <property type="term" value="F:DNA binding"/>
    <property type="evidence" value="ECO:0007669"/>
    <property type="project" value="UniProtKB-UniRule"/>
</dbReference>
<dbReference type="InterPro" id="IPR050624">
    <property type="entry name" value="HTH-type_Tx_Regulator"/>
</dbReference>
<reference evidence="6 7" key="1">
    <citation type="submission" date="2016-09" db="EMBL/GenBank/DDBJ databases">
        <authorList>
            <consortium name="Pathogen Informatics"/>
            <person name="Sun Q."/>
            <person name="Inoue M."/>
        </authorList>
    </citation>
    <scope>NUCLEOTIDE SEQUENCE [LARGE SCALE GENOMIC DNA]</scope>
    <source>
        <strain evidence="6 7">82C</strain>
    </source>
</reference>
<dbReference type="RefSeq" id="WP_069995596.1">
    <property type="nucleotide sequence ID" value="NZ_FMPG01000003.1"/>
</dbReference>
<dbReference type="PROSITE" id="PS50977">
    <property type="entry name" value="HTH_TETR_2"/>
    <property type="match status" value="1"/>
</dbReference>
<evidence type="ECO:0000256" key="3">
    <source>
        <dbReference type="SAM" id="Phobius"/>
    </source>
</evidence>
<dbReference type="Pfam" id="PF14278">
    <property type="entry name" value="TetR_C_8"/>
    <property type="match status" value="1"/>
</dbReference>
<keyword evidence="1 2" id="KW-0238">DNA-binding</keyword>
<evidence type="ECO:0000259" key="4">
    <source>
        <dbReference type="PROSITE" id="PS50977"/>
    </source>
</evidence>
<dbReference type="Proteomes" id="UP000095412">
    <property type="component" value="Unassembled WGS sequence"/>
</dbReference>
<dbReference type="OrthoDB" id="9810250at2"/>
<keyword evidence="3" id="KW-1133">Transmembrane helix</keyword>
<evidence type="ECO:0000313" key="7">
    <source>
        <dbReference type="Proteomes" id="UP000095412"/>
    </source>
</evidence>
<organism evidence="5 8">
    <name type="scientific">Staphylococcus caeli</name>
    <dbReference type="NCBI Taxonomy" id="2201815"/>
    <lineage>
        <taxon>Bacteria</taxon>
        <taxon>Bacillati</taxon>
        <taxon>Bacillota</taxon>
        <taxon>Bacilli</taxon>
        <taxon>Bacillales</taxon>
        <taxon>Staphylococcaceae</taxon>
        <taxon>Staphylococcus</taxon>
    </lineage>
</organism>
<name>A0A1D4M7V5_9STAP</name>
<evidence type="ECO:0000313" key="8">
    <source>
        <dbReference type="Proteomes" id="UP000095768"/>
    </source>
</evidence>
<dbReference type="Gene3D" id="1.10.357.10">
    <property type="entry name" value="Tetracycline Repressor, domain 2"/>
    <property type="match status" value="1"/>
</dbReference>
<dbReference type="PANTHER" id="PTHR43479">
    <property type="entry name" value="ACREF/ENVCD OPERON REPRESSOR-RELATED"/>
    <property type="match status" value="1"/>
</dbReference>
<keyword evidence="3" id="KW-0812">Transmembrane</keyword>
<evidence type="ECO:0000313" key="6">
    <source>
        <dbReference type="EMBL" id="SCS94469.1"/>
    </source>
</evidence>
<evidence type="ECO:0000313" key="5">
    <source>
        <dbReference type="EMBL" id="SCS79970.1"/>
    </source>
</evidence>
<dbReference type="InterPro" id="IPR001647">
    <property type="entry name" value="HTH_TetR"/>
</dbReference>
<feature type="DNA-binding region" description="H-T-H motif" evidence="2">
    <location>
        <begin position="26"/>
        <end position="45"/>
    </location>
</feature>
<dbReference type="EMBL" id="FMPG01000003">
    <property type="protein sequence ID" value="SCS79970.1"/>
    <property type="molecule type" value="Genomic_DNA"/>
</dbReference>
<keyword evidence="3" id="KW-0472">Membrane</keyword>
<keyword evidence="7" id="KW-1185">Reference proteome</keyword>
<feature type="transmembrane region" description="Helical" evidence="3">
    <location>
        <begin position="142"/>
        <end position="158"/>
    </location>
</feature>
<dbReference type="EMBL" id="FMPI01000008">
    <property type="protein sequence ID" value="SCS94469.1"/>
    <property type="molecule type" value="Genomic_DNA"/>
</dbReference>
<reference evidence="5 8" key="2">
    <citation type="submission" date="2016-09" db="EMBL/GenBank/DDBJ databases">
        <authorList>
            <consortium name="Pathogen Informatics"/>
        </authorList>
    </citation>
    <scope>NUCLEOTIDE SEQUENCE [LARGE SCALE GENOMIC DNA]</scope>
    <source>
        <strain evidence="5 8">82B</strain>
    </source>
</reference>
<dbReference type="AlphaFoldDB" id="A0A1D4M7V5"/>
<dbReference type="Proteomes" id="UP000095768">
    <property type="component" value="Unassembled WGS sequence"/>
</dbReference>
<evidence type="ECO:0000256" key="2">
    <source>
        <dbReference type="PROSITE-ProRule" id="PRU00335"/>
    </source>
</evidence>
<dbReference type="PANTHER" id="PTHR43479:SF7">
    <property type="entry name" value="TETR-FAMILY TRANSCRIPTIONAL REGULATOR"/>
    <property type="match status" value="1"/>
</dbReference>
<proteinExistence type="predicted"/>
<feature type="domain" description="HTH tetR-type" evidence="4">
    <location>
        <begin position="3"/>
        <end position="63"/>
    </location>
</feature>